<evidence type="ECO:0000256" key="7">
    <source>
        <dbReference type="SAM" id="Phobius"/>
    </source>
</evidence>
<feature type="transmembrane region" description="Helical" evidence="7">
    <location>
        <begin position="156"/>
        <end position="178"/>
    </location>
</feature>
<name>A0A8J3T0I7_9ACTN</name>
<evidence type="ECO:0000313" key="9">
    <source>
        <dbReference type="Proteomes" id="UP000634476"/>
    </source>
</evidence>
<keyword evidence="6 7" id="KW-0472">Membrane</keyword>
<evidence type="ECO:0000256" key="1">
    <source>
        <dbReference type="ARBA" id="ARBA00004651"/>
    </source>
</evidence>
<dbReference type="GO" id="GO:0016682">
    <property type="term" value="F:oxidoreductase activity, acting on diphenols and related substances as donors, oxygen as acceptor"/>
    <property type="evidence" value="ECO:0007669"/>
    <property type="project" value="TreeGrafter"/>
</dbReference>
<gene>
    <name evidence="8" type="ORF">Pta02_47950</name>
</gene>
<sequence>METIWLALLGLLLTGYFVLGGYDYGVQMLHGPLARDEHERRLALNSFGPFLLGNEVWLVAFAGVLIGAFPHFEAALLSSLFLPVSAIVGGVVLGSVAVQLRSRHTGHAARGVWGALALAGGLVAAAGWGLVTGLLLRGLPARTAGGVTFEVGLADLLDPFVLVCAATAVALFAGHGAAFIAMRTRDGLRRRAARAGRPLLAAAALGTVAAAAVGAASGLAAGGVLMTALAAALPGVLACAVYALARQAPRWAFAATSCAAALPVPIIGFGLYPNVLAVAGGEGGMTVAEAAADAATLRLLFPVAVLTIPLVLAFQAMGWWAFRGRAATYL</sequence>
<evidence type="ECO:0000256" key="3">
    <source>
        <dbReference type="ARBA" id="ARBA00022475"/>
    </source>
</evidence>
<protein>
    <submittedName>
        <fullName evidence="8">Putative cytochrome D ubiquinol oxydase CydB</fullName>
    </submittedName>
</protein>
<feature type="transmembrane region" description="Helical" evidence="7">
    <location>
        <begin position="299"/>
        <end position="322"/>
    </location>
</feature>
<organism evidence="8 9">
    <name type="scientific">Planobispora takensis</name>
    <dbReference type="NCBI Taxonomy" id="1367882"/>
    <lineage>
        <taxon>Bacteria</taxon>
        <taxon>Bacillati</taxon>
        <taxon>Actinomycetota</taxon>
        <taxon>Actinomycetes</taxon>
        <taxon>Streptosporangiales</taxon>
        <taxon>Streptosporangiaceae</taxon>
        <taxon>Planobispora</taxon>
    </lineage>
</organism>
<feature type="transmembrane region" description="Helical" evidence="7">
    <location>
        <begin position="6"/>
        <end position="26"/>
    </location>
</feature>
<comment type="subcellular location">
    <subcellularLocation>
        <location evidence="1">Cell membrane</location>
        <topology evidence="1">Multi-pass membrane protein</topology>
    </subcellularLocation>
</comment>
<comment type="caution">
    <text evidence="8">The sequence shown here is derived from an EMBL/GenBank/DDBJ whole genome shotgun (WGS) entry which is preliminary data.</text>
</comment>
<dbReference type="PANTHER" id="PTHR43141">
    <property type="entry name" value="CYTOCHROME BD2 SUBUNIT II"/>
    <property type="match status" value="1"/>
</dbReference>
<feature type="transmembrane region" description="Helical" evidence="7">
    <location>
        <begin position="112"/>
        <end position="136"/>
    </location>
</feature>
<evidence type="ECO:0000256" key="2">
    <source>
        <dbReference type="ARBA" id="ARBA00007543"/>
    </source>
</evidence>
<evidence type="ECO:0000313" key="8">
    <source>
        <dbReference type="EMBL" id="GII02787.1"/>
    </source>
</evidence>
<keyword evidence="9" id="KW-1185">Reference proteome</keyword>
<evidence type="ECO:0000256" key="4">
    <source>
        <dbReference type="ARBA" id="ARBA00022692"/>
    </source>
</evidence>
<evidence type="ECO:0000256" key="6">
    <source>
        <dbReference type="ARBA" id="ARBA00023136"/>
    </source>
</evidence>
<feature type="transmembrane region" description="Helical" evidence="7">
    <location>
        <begin position="225"/>
        <end position="244"/>
    </location>
</feature>
<comment type="similarity">
    <text evidence="2">Belongs to the cytochrome ubiquinol oxidase subunit 2 family.</text>
</comment>
<proteinExistence type="inferred from homology"/>
<dbReference type="GO" id="GO:0070069">
    <property type="term" value="C:cytochrome complex"/>
    <property type="evidence" value="ECO:0007669"/>
    <property type="project" value="TreeGrafter"/>
</dbReference>
<evidence type="ECO:0000256" key="5">
    <source>
        <dbReference type="ARBA" id="ARBA00022989"/>
    </source>
</evidence>
<dbReference type="GO" id="GO:0005886">
    <property type="term" value="C:plasma membrane"/>
    <property type="evidence" value="ECO:0007669"/>
    <property type="project" value="UniProtKB-SubCell"/>
</dbReference>
<dbReference type="InterPro" id="IPR003317">
    <property type="entry name" value="Cyt-d_oxidase_su2"/>
</dbReference>
<keyword evidence="5 7" id="KW-1133">Transmembrane helix</keyword>
<feature type="transmembrane region" description="Helical" evidence="7">
    <location>
        <begin position="251"/>
        <end position="272"/>
    </location>
</feature>
<dbReference type="EMBL" id="BOOK01000035">
    <property type="protein sequence ID" value="GII02787.1"/>
    <property type="molecule type" value="Genomic_DNA"/>
</dbReference>
<dbReference type="GO" id="GO:0009055">
    <property type="term" value="F:electron transfer activity"/>
    <property type="evidence" value="ECO:0007669"/>
    <property type="project" value="TreeGrafter"/>
</dbReference>
<keyword evidence="3" id="KW-1003">Cell membrane</keyword>
<dbReference type="PANTHER" id="PTHR43141:SF4">
    <property type="entry name" value="CYTOCHROME BD2 SUBUNIT II"/>
    <property type="match status" value="1"/>
</dbReference>
<dbReference type="RefSeq" id="WP_239131182.1">
    <property type="nucleotide sequence ID" value="NZ_BOOK01000035.1"/>
</dbReference>
<keyword evidence="4 7" id="KW-0812">Transmembrane</keyword>
<feature type="transmembrane region" description="Helical" evidence="7">
    <location>
        <begin position="199"/>
        <end position="219"/>
    </location>
</feature>
<feature type="transmembrane region" description="Helical" evidence="7">
    <location>
        <begin position="75"/>
        <end position="100"/>
    </location>
</feature>
<reference evidence="8" key="1">
    <citation type="submission" date="2021-01" db="EMBL/GenBank/DDBJ databases">
        <title>Whole genome shotgun sequence of Planobispora takensis NBRC 109077.</title>
        <authorList>
            <person name="Komaki H."/>
            <person name="Tamura T."/>
        </authorList>
    </citation>
    <scope>NUCLEOTIDE SEQUENCE</scope>
    <source>
        <strain evidence="8">NBRC 109077</strain>
    </source>
</reference>
<feature type="transmembrane region" description="Helical" evidence="7">
    <location>
        <begin position="47"/>
        <end position="69"/>
    </location>
</feature>
<accession>A0A8J3T0I7</accession>
<dbReference type="NCBIfam" id="TIGR00203">
    <property type="entry name" value="cydB"/>
    <property type="match status" value="1"/>
</dbReference>
<dbReference type="Proteomes" id="UP000634476">
    <property type="component" value="Unassembled WGS sequence"/>
</dbReference>
<dbReference type="GO" id="GO:0019646">
    <property type="term" value="P:aerobic electron transport chain"/>
    <property type="evidence" value="ECO:0007669"/>
    <property type="project" value="TreeGrafter"/>
</dbReference>
<dbReference type="Pfam" id="PF02322">
    <property type="entry name" value="Cyt_bd_oxida_II"/>
    <property type="match status" value="1"/>
</dbReference>
<dbReference type="AlphaFoldDB" id="A0A8J3T0I7"/>